<keyword evidence="5" id="KW-0808">Transferase</keyword>
<name>F6BCB4_METIK</name>
<comment type="similarity">
    <text evidence="2">Belongs to the SUA5 family.</text>
</comment>
<dbReference type="InterPro" id="IPR006070">
    <property type="entry name" value="Sua5-like_dom"/>
</dbReference>
<evidence type="ECO:0000256" key="1">
    <source>
        <dbReference type="ARBA" id="ARBA00004496"/>
    </source>
</evidence>
<gene>
    <name evidence="13" type="ordered locus">Metig_1788</name>
</gene>
<organism evidence="14">
    <name type="scientific">Methanotorris igneus (strain DSM 5666 / JCM 11834 / Kol 5)</name>
    <dbReference type="NCBI Taxonomy" id="880724"/>
    <lineage>
        <taxon>Archaea</taxon>
        <taxon>Methanobacteriati</taxon>
        <taxon>Methanobacteriota</taxon>
        <taxon>Methanomada group</taxon>
        <taxon>Methanococci</taxon>
        <taxon>Methanococcales</taxon>
        <taxon>Methanocaldococcaceae</taxon>
        <taxon>Methanotorris</taxon>
    </lineage>
</organism>
<dbReference type="Proteomes" id="UP000009227">
    <property type="component" value="Chromosome"/>
</dbReference>
<keyword evidence="6" id="KW-0819">tRNA processing</keyword>
<dbReference type="Gene3D" id="3.90.870.10">
    <property type="entry name" value="DHBP synthase"/>
    <property type="match status" value="1"/>
</dbReference>
<evidence type="ECO:0000256" key="7">
    <source>
        <dbReference type="ARBA" id="ARBA00022695"/>
    </source>
</evidence>
<dbReference type="GeneID" id="10644665"/>
<evidence type="ECO:0000256" key="6">
    <source>
        <dbReference type="ARBA" id="ARBA00022694"/>
    </source>
</evidence>
<dbReference type="GO" id="GO:0061710">
    <property type="term" value="F:L-threonylcarbamoyladenylate synthase"/>
    <property type="evidence" value="ECO:0007669"/>
    <property type="project" value="UniProtKB-EC"/>
</dbReference>
<evidence type="ECO:0000256" key="11">
    <source>
        <dbReference type="ARBA" id="ARBA00048366"/>
    </source>
</evidence>
<dbReference type="PANTHER" id="PTHR17490">
    <property type="entry name" value="SUA5"/>
    <property type="match status" value="1"/>
</dbReference>
<dbReference type="GO" id="GO:0005524">
    <property type="term" value="F:ATP binding"/>
    <property type="evidence" value="ECO:0007669"/>
    <property type="project" value="UniProtKB-KW"/>
</dbReference>
<evidence type="ECO:0000313" key="13">
    <source>
        <dbReference type="EMBL" id="AEF97320.1"/>
    </source>
</evidence>
<dbReference type="OrthoDB" id="39992at2157"/>
<reference evidence="13 14" key="1">
    <citation type="submission" date="2011-05" db="EMBL/GenBank/DDBJ databases">
        <title>Complete sequence of Methanotorris igneus Kol 5.</title>
        <authorList>
            <consortium name="US DOE Joint Genome Institute"/>
            <person name="Lucas S."/>
            <person name="Han J."/>
            <person name="Lapidus A."/>
            <person name="Cheng J.-F."/>
            <person name="Goodwin L."/>
            <person name="Pitluck S."/>
            <person name="Peters L."/>
            <person name="Mikhailova N."/>
            <person name="Chertkov O."/>
            <person name="Han C."/>
            <person name="Tapia R."/>
            <person name="Land M."/>
            <person name="Hauser L."/>
            <person name="Kyrpides N."/>
            <person name="Ivanova N."/>
            <person name="Pagani I."/>
            <person name="Sieprawska-Lupa M."/>
            <person name="Whitman W."/>
            <person name="Woyke T."/>
        </authorList>
    </citation>
    <scope>NUCLEOTIDE SEQUENCE [LARGE SCALE GENOMIC DNA]</scope>
    <source>
        <strain evidence="14">DSM 5666 / JCM 11834 / Kol 5</strain>
    </source>
</reference>
<dbReference type="EC" id="2.7.7.87" evidence="3"/>
<keyword evidence="9" id="KW-0067">ATP-binding</keyword>
<sequence length="210" mass="23644">MIIKINEMNEKEKMEAIKKIQKMILEGKVVICGTDTLYGICVNALDENAVKKVYKIKKRDFGKYISISLKDKEEIEKYAYVNDVARKIIDKFMPGPITIILKKKDVIPDIVAKDYIGIRVPDNDVVRELAIVPLTSTSANISGEKSPTSVDEISEEIKKNVDVIVDTGKCKYSKPSTIIKICESGKIELVREGAIPFKEIVKYCQILSNE</sequence>
<dbReference type="PANTHER" id="PTHR17490:SF16">
    <property type="entry name" value="THREONYLCARBAMOYL-AMP SYNTHASE"/>
    <property type="match status" value="1"/>
</dbReference>
<dbReference type="InterPro" id="IPR017945">
    <property type="entry name" value="DHBP_synth_RibB-like_a/b_dom"/>
</dbReference>
<evidence type="ECO:0000256" key="4">
    <source>
        <dbReference type="ARBA" id="ARBA00022490"/>
    </source>
</evidence>
<evidence type="ECO:0000256" key="10">
    <source>
        <dbReference type="ARBA" id="ARBA00029774"/>
    </source>
</evidence>
<keyword evidence="14" id="KW-1185">Reference proteome</keyword>
<protein>
    <recommendedName>
        <fullName evidence="10">L-threonylcarbamoyladenylate synthase</fullName>
        <ecNumber evidence="3">2.7.7.87</ecNumber>
    </recommendedName>
    <alternativeName>
        <fullName evidence="10">L-threonylcarbamoyladenylate synthase</fullName>
    </alternativeName>
</protein>
<dbReference type="GO" id="GO:0005737">
    <property type="term" value="C:cytoplasm"/>
    <property type="evidence" value="ECO:0007669"/>
    <property type="project" value="UniProtKB-SubCell"/>
</dbReference>
<keyword evidence="8" id="KW-0547">Nucleotide-binding</keyword>
<dbReference type="STRING" id="880724.Metig_1788"/>
<dbReference type="GO" id="GO:0008033">
    <property type="term" value="P:tRNA processing"/>
    <property type="evidence" value="ECO:0007669"/>
    <property type="project" value="UniProtKB-KW"/>
</dbReference>
<dbReference type="EMBL" id="CP002737">
    <property type="protein sequence ID" value="AEF97320.1"/>
    <property type="molecule type" value="Genomic_DNA"/>
</dbReference>
<dbReference type="NCBIfam" id="TIGR00057">
    <property type="entry name" value="L-threonylcarbamoyladenylate synthase"/>
    <property type="match status" value="1"/>
</dbReference>
<dbReference type="HOGENOM" id="CLU_031397_3_2_2"/>
<evidence type="ECO:0000256" key="5">
    <source>
        <dbReference type="ARBA" id="ARBA00022679"/>
    </source>
</evidence>
<evidence type="ECO:0000313" key="14">
    <source>
        <dbReference type="Proteomes" id="UP000009227"/>
    </source>
</evidence>
<dbReference type="KEGG" id="mig:Metig_1788"/>
<evidence type="ECO:0000256" key="3">
    <source>
        <dbReference type="ARBA" id="ARBA00012584"/>
    </source>
</evidence>
<dbReference type="GO" id="GO:0003725">
    <property type="term" value="F:double-stranded RNA binding"/>
    <property type="evidence" value="ECO:0007669"/>
    <property type="project" value="InterPro"/>
</dbReference>
<comment type="catalytic activity">
    <reaction evidence="11">
        <text>L-threonine + hydrogencarbonate + ATP = L-threonylcarbamoyladenylate + diphosphate + H2O</text>
        <dbReference type="Rhea" id="RHEA:36407"/>
        <dbReference type="ChEBI" id="CHEBI:15377"/>
        <dbReference type="ChEBI" id="CHEBI:17544"/>
        <dbReference type="ChEBI" id="CHEBI:30616"/>
        <dbReference type="ChEBI" id="CHEBI:33019"/>
        <dbReference type="ChEBI" id="CHEBI:57926"/>
        <dbReference type="ChEBI" id="CHEBI:73682"/>
        <dbReference type="EC" id="2.7.7.87"/>
    </reaction>
</comment>
<dbReference type="SUPFAM" id="SSF55821">
    <property type="entry name" value="YrdC/RibB"/>
    <property type="match status" value="1"/>
</dbReference>
<proteinExistence type="inferred from homology"/>
<evidence type="ECO:0000256" key="9">
    <source>
        <dbReference type="ARBA" id="ARBA00022840"/>
    </source>
</evidence>
<evidence type="ECO:0000256" key="8">
    <source>
        <dbReference type="ARBA" id="ARBA00022741"/>
    </source>
</evidence>
<dbReference type="GO" id="GO:0006450">
    <property type="term" value="P:regulation of translational fidelity"/>
    <property type="evidence" value="ECO:0007669"/>
    <property type="project" value="TreeGrafter"/>
</dbReference>
<feature type="domain" description="YrdC-like" evidence="12">
    <location>
        <begin position="14"/>
        <end position="195"/>
    </location>
</feature>
<dbReference type="GO" id="GO:0000049">
    <property type="term" value="F:tRNA binding"/>
    <property type="evidence" value="ECO:0007669"/>
    <property type="project" value="TreeGrafter"/>
</dbReference>
<accession>F6BCB4</accession>
<evidence type="ECO:0000256" key="2">
    <source>
        <dbReference type="ARBA" id="ARBA00007663"/>
    </source>
</evidence>
<comment type="subcellular location">
    <subcellularLocation>
        <location evidence="1">Cytoplasm</location>
    </subcellularLocation>
</comment>
<evidence type="ECO:0000259" key="12">
    <source>
        <dbReference type="PROSITE" id="PS51163"/>
    </source>
</evidence>
<keyword evidence="7" id="KW-0548">Nucleotidyltransferase</keyword>
<dbReference type="AlphaFoldDB" id="F6BCB4"/>
<keyword evidence="4" id="KW-0963">Cytoplasm</keyword>
<dbReference type="Pfam" id="PF01300">
    <property type="entry name" value="Sua5_yciO_yrdC"/>
    <property type="match status" value="1"/>
</dbReference>
<dbReference type="InterPro" id="IPR050156">
    <property type="entry name" value="TC-AMP_synthase_SUA5"/>
</dbReference>
<dbReference type="PROSITE" id="PS51163">
    <property type="entry name" value="YRDC"/>
    <property type="match status" value="1"/>
</dbReference>
<dbReference type="RefSeq" id="WP_013799909.1">
    <property type="nucleotide sequence ID" value="NC_015562.1"/>
</dbReference>